<dbReference type="GO" id="GO:0006783">
    <property type="term" value="P:heme biosynthetic process"/>
    <property type="evidence" value="ECO:0007669"/>
    <property type="project" value="UniProtKB-KW"/>
</dbReference>
<keyword evidence="8" id="KW-0627">Porphyrin biosynthesis</keyword>
<dbReference type="EMBL" id="BSXU01000202">
    <property type="protein sequence ID" value="GMG19775.1"/>
    <property type="molecule type" value="Genomic_DNA"/>
</dbReference>
<dbReference type="GO" id="GO:0004418">
    <property type="term" value="F:hydroxymethylbilane synthase activity"/>
    <property type="evidence" value="ECO:0007669"/>
    <property type="project" value="UniProtKB-EC"/>
</dbReference>
<comment type="cofactor">
    <cofactor evidence="1">
        <name>dipyrromethane</name>
        <dbReference type="ChEBI" id="CHEBI:60342"/>
    </cofactor>
</comment>
<evidence type="ECO:0000259" key="13">
    <source>
        <dbReference type="Pfam" id="PF03900"/>
    </source>
</evidence>
<feature type="domain" description="Porphobilinogen deaminase N-terminal" evidence="12">
    <location>
        <begin position="45"/>
        <end position="160"/>
    </location>
</feature>
<evidence type="ECO:0000256" key="4">
    <source>
        <dbReference type="ARBA" id="ARBA00012655"/>
    </source>
</evidence>
<accession>A0A9W7DD50</accession>
<evidence type="ECO:0000256" key="3">
    <source>
        <dbReference type="ARBA" id="ARBA00005638"/>
    </source>
</evidence>
<dbReference type="Proteomes" id="UP001165063">
    <property type="component" value="Unassembled WGS sequence"/>
</dbReference>
<dbReference type="FunFam" id="3.30.160.40:FF:000002">
    <property type="entry name" value="Porphobilinogen deaminase"/>
    <property type="match status" value="1"/>
</dbReference>
<dbReference type="PROSITE" id="PS00533">
    <property type="entry name" value="PORPHOBILINOGEN_DEAM"/>
    <property type="match status" value="1"/>
</dbReference>
<dbReference type="Gene3D" id="3.30.160.40">
    <property type="entry name" value="Porphobilinogen deaminase, C-terminal domain"/>
    <property type="match status" value="1"/>
</dbReference>
<feature type="region of interest" description="Disordered" evidence="11">
    <location>
        <begin position="1"/>
        <end position="27"/>
    </location>
</feature>
<evidence type="ECO:0000256" key="8">
    <source>
        <dbReference type="ARBA" id="ARBA00023244"/>
    </source>
</evidence>
<dbReference type="InterPro" id="IPR000860">
    <property type="entry name" value="HemC"/>
</dbReference>
<dbReference type="Gene3D" id="3.40.190.10">
    <property type="entry name" value="Periplasmic binding protein-like II"/>
    <property type="match status" value="1"/>
</dbReference>
<dbReference type="InterPro" id="IPR022418">
    <property type="entry name" value="Porphobilinogen_deaminase_C"/>
</dbReference>
<protein>
    <recommendedName>
        <fullName evidence="5">Porphobilinogen deaminase</fullName>
        <ecNumber evidence="4">2.5.1.61</ecNumber>
    </recommendedName>
    <alternativeName>
        <fullName evidence="10">Hydroxymethylbilane synthase</fullName>
    </alternativeName>
    <alternativeName>
        <fullName evidence="9">Pre-uroporphyrinogen synthase</fullName>
    </alternativeName>
</protein>
<organism evidence="14 15">
    <name type="scientific">Ambrosiozyma monospora</name>
    <name type="common">Yeast</name>
    <name type="synonym">Endomycopsis monosporus</name>
    <dbReference type="NCBI Taxonomy" id="43982"/>
    <lineage>
        <taxon>Eukaryota</taxon>
        <taxon>Fungi</taxon>
        <taxon>Dikarya</taxon>
        <taxon>Ascomycota</taxon>
        <taxon>Saccharomycotina</taxon>
        <taxon>Pichiomycetes</taxon>
        <taxon>Pichiales</taxon>
        <taxon>Pichiaceae</taxon>
        <taxon>Ambrosiozyma</taxon>
    </lineage>
</organism>
<gene>
    <name evidence="14" type="ORF">Amon01_000072500</name>
</gene>
<sequence length="283" mass="31475">MTRTNHRERFNGSEFCSFPKQKTGRPNTKEHITNNLNRIFNIILDPRDALVMRLDSPYKSLADLPDGSVVGTSSVRRSAQLLRNYPKLQFKSVRGNINTRLAKLDKEDSEYTCLLLAAAGLNRVGLGSRITKCLDKDEMYHAVGQGALGIEIRKGDMKMKKVCAKIECQETTFKCYAERSLLRTLEGGCSVPVGCNTEYNTTTKLLTLDSIVLNPEGTESIELSHSKKVECREDAIQLGHELALKMIENGAKKILDQINFDKINEIKQAGLTTSGNSSQSSTN</sequence>
<feature type="domain" description="Porphobilinogen deaminase C-terminal" evidence="13">
    <location>
        <begin position="173"/>
        <end position="247"/>
    </location>
</feature>
<feature type="compositionally biased region" description="Basic and acidic residues" evidence="11">
    <location>
        <begin position="1"/>
        <end position="11"/>
    </location>
</feature>
<evidence type="ECO:0000256" key="2">
    <source>
        <dbReference type="ARBA" id="ARBA00004735"/>
    </source>
</evidence>
<evidence type="ECO:0000256" key="11">
    <source>
        <dbReference type="SAM" id="MobiDB-lite"/>
    </source>
</evidence>
<dbReference type="AlphaFoldDB" id="A0A9W7DD50"/>
<keyword evidence="7" id="KW-0350">Heme biosynthesis</keyword>
<evidence type="ECO:0000256" key="7">
    <source>
        <dbReference type="ARBA" id="ARBA00023133"/>
    </source>
</evidence>
<dbReference type="PANTHER" id="PTHR11557">
    <property type="entry name" value="PORPHOBILINOGEN DEAMINASE"/>
    <property type="match status" value="1"/>
</dbReference>
<evidence type="ECO:0000256" key="10">
    <source>
        <dbReference type="ARBA" id="ARBA00033064"/>
    </source>
</evidence>
<dbReference type="FunFam" id="3.40.190.10:FF:000005">
    <property type="entry name" value="Porphobilinogen deaminase"/>
    <property type="match status" value="1"/>
</dbReference>
<evidence type="ECO:0000256" key="6">
    <source>
        <dbReference type="ARBA" id="ARBA00022679"/>
    </source>
</evidence>
<proteinExistence type="inferred from homology"/>
<dbReference type="OrthoDB" id="564646at2759"/>
<comment type="similarity">
    <text evidence="3">Belongs to the HMBS family.</text>
</comment>
<dbReference type="NCBIfam" id="TIGR00212">
    <property type="entry name" value="hemC"/>
    <property type="match status" value="1"/>
</dbReference>
<dbReference type="InterPro" id="IPR022419">
    <property type="entry name" value="Porphobilin_deaminase_cofac_BS"/>
</dbReference>
<dbReference type="Pfam" id="PF01379">
    <property type="entry name" value="Porphobil_deam"/>
    <property type="match status" value="1"/>
</dbReference>
<comment type="pathway">
    <text evidence="2">Porphyrin-containing compound metabolism; protoporphyrin-IX biosynthesis; coproporphyrinogen-III from 5-aminolevulinate: step 2/4.</text>
</comment>
<evidence type="ECO:0000256" key="1">
    <source>
        <dbReference type="ARBA" id="ARBA00001916"/>
    </source>
</evidence>
<dbReference type="GO" id="GO:0005737">
    <property type="term" value="C:cytoplasm"/>
    <property type="evidence" value="ECO:0007669"/>
    <property type="project" value="TreeGrafter"/>
</dbReference>
<dbReference type="InterPro" id="IPR022417">
    <property type="entry name" value="Porphobilin_deaminase_N"/>
</dbReference>
<keyword evidence="6" id="KW-0808">Transferase</keyword>
<evidence type="ECO:0000313" key="15">
    <source>
        <dbReference type="Proteomes" id="UP001165063"/>
    </source>
</evidence>
<dbReference type="PRINTS" id="PR00151">
    <property type="entry name" value="PORPHBDMNASE"/>
</dbReference>
<evidence type="ECO:0000256" key="9">
    <source>
        <dbReference type="ARBA" id="ARBA00030685"/>
    </source>
</evidence>
<name>A0A9W7DD50_AMBMO</name>
<reference evidence="14" key="1">
    <citation type="submission" date="2023-04" db="EMBL/GenBank/DDBJ databases">
        <title>Ambrosiozyma monospora NBRC 1965.</title>
        <authorList>
            <person name="Ichikawa N."/>
            <person name="Sato H."/>
            <person name="Tonouchi N."/>
        </authorList>
    </citation>
    <scope>NUCLEOTIDE SEQUENCE</scope>
    <source>
        <strain evidence="14">NBRC 1965</strain>
    </source>
</reference>
<comment type="caution">
    <text evidence="14">The sequence shown here is derived from an EMBL/GenBank/DDBJ whole genome shotgun (WGS) entry which is preliminary data.</text>
</comment>
<evidence type="ECO:0000259" key="12">
    <source>
        <dbReference type="Pfam" id="PF01379"/>
    </source>
</evidence>
<dbReference type="SUPFAM" id="SSF53850">
    <property type="entry name" value="Periplasmic binding protein-like II"/>
    <property type="match status" value="1"/>
</dbReference>
<keyword evidence="15" id="KW-1185">Reference proteome</keyword>
<dbReference type="InterPro" id="IPR036803">
    <property type="entry name" value="Porphobilinogen_deaminase_C_sf"/>
</dbReference>
<dbReference type="PANTHER" id="PTHR11557:SF0">
    <property type="entry name" value="PORPHOBILINOGEN DEAMINASE"/>
    <property type="match status" value="1"/>
</dbReference>
<dbReference type="SUPFAM" id="SSF54782">
    <property type="entry name" value="Porphobilinogen deaminase (hydroxymethylbilane synthase), C-terminal domain"/>
    <property type="match status" value="1"/>
</dbReference>
<dbReference type="Pfam" id="PF03900">
    <property type="entry name" value="Porphobil_deamC"/>
    <property type="match status" value="1"/>
</dbReference>
<evidence type="ECO:0000313" key="14">
    <source>
        <dbReference type="EMBL" id="GMG19775.1"/>
    </source>
</evidence>
<dbReference type="EC" id="2.5.1.61" evidence="4"/>
<evidence type="ECO:0000256" key="5">
    <source>
        <dbReference type="ARBA" id="ARBA00016519"/>
    </source>
</evidence>